<evidence type="ECO:0000256" key="2">
    <source>
        <dbReference type="ARBA" id="ARBA00022448"/>
    </source>
</evidence>
<feature type="region of interest" description="Disordered" evidence="3">
    <location>
        <begin position="3016"/>
        <end position="3059"/>
    </location>
</feature>
<evidence type="ECO:0000313" key="6">
    <source>
        <dbReference type="Proteomes" id="UP001314263"/>
    </source>
</evidence>
<feature type="compositionally biased region" description="Acidic residues" evidence="3">
    <location>
        <begin position="1346"/>
        <end position="1358"/>
    </location>
</feature>
<dbReference type="InterPro" id="IPR026854">
    <property type="entry name" value="VPS13_N"/>
</dbReference>
<gene>
    <name evidence="5" type="ORF">CVIRNUC_006881</name>
</gene>
<evidence type="ECO:0000256" key="1">
    <source>
        <dbReference type="ARBA" id="ARBA00006545"/>
    </source>
</evidence>
<feature type="compositionally biased region" description="Polar residues" evidence="3">
    <location>
        <begin position="1088"/>
        <end position="1097"/>
    </location>
</feature>
<dbReference type="PANTHER" id="PTHR16166:SF93">
    <property type="entry name" value="INTERMEMBRANE LIPID TRANSFER PROTEIN VPS13"/>
    <property type="match status" value="1"/>
</dbReference>
<dbReference type="InterPro" id="IPR001849">
    <property type="entry name" value="PH_domain"/>
</dbReference>
<dbReference type="PANTHER" id="PTHR16166">
    <property type="entry name" value="VACUOLAR PROTEIN SORTING-ASSOCIATED PROTEIN VPS13"/>
    <property type="match status" value="1"/>
</dbReference>
<dbReference type="GO" id="GO:0045053">
    <property type="term" value="P:protein retention in Golgi apparatus"/>
    <property type="evidence" value="ECO:0007669"/>
    <property type="project" value="TreeGrafter"/>
</dbReference>
<proteinExistence type="inferred from homology"/>
<dbReference type="SMART" id="SM00233">
    <property type="entry name" value="PH"/>
    <property type="match status" value="1"/>
</dbReference>
<reference evidence="5 6" key="1">
    <citation type="submission" date="2023-10" db="EMBL/GenBank/DDBJ databases">
        <authorList>
            <person name="Maclean D."/>
            <person name="Macfadyen A."/>
        </authorList>
    </citation>
    <scope>NUCLEOTIDE SEQUENCE [LARGE SCALE GENOMIC DNA]</scope>
</reference>
<feature type="region of interest" description="Disordered" evidence="3">
    <location>
        <begin position="1331"/>
        <end position="1375"/>
    </location>
</feature>
<evidence type="ECO:0000259" key="4">
    <source>
        <dbReference type="PROSITE" id="PS50003"/>
    </source>
</evidence>
<dbReference type="GO" id="GO:0006623">
    <property type="term" value="P:protein targeting to vacuole"/>
    <property type="evidence" value="ECO:0007669"/>
    <property type="project" value="TreeGrafter"/>
</dbReference>
<feature type="region of interest" description="Disordered" evidence="3">
    <location>
        <begin position="2035"/>
        <end position="2102"/>
    </location>
</feature>
<evidence type="ECO:0000256" key="3">
    <source>
        <dbReference type="SAM" id="MobiDB-lite"/>
    </source>
</evidence>
<dbReference type="InterPro" id="IPR009291">
    <property type="entry name" value="Vps62"/>
</dbReference>
<feature type="region of interest" description="Disordered" evidence="3">
    <location>
        <begin position="2472"/>
        <end position="2524"/>
    </location>
</feature>
<feature type="domain" description="PH" evidence="4">
    <location>
        <begin position="891"/>
        <end position="1005"/>
    </location>
</feature>
<feature type="region of interest" description="Disordered" evidence="3">
    <location>
        <begin position="1225"/>
        <end position="1244"/>
    </location>
</feature>
<dbReference type="SUPFAM" id="SSF50729">
    <property type="entry name" value="PH domain-like"/>
    <property type="match status" value="1"/>
</dbReference>
<feature type="region of interest" description="Disordered" evidence="3">
    <location>
        <begin position="1077"/>
        <end position="1105"/>
    </location>
</feature>
<comment type="similarity">
    <text evidence="1">Belongs to the VPS13 family.</text>
</comment>
<dbReference type="Pfam" id="PF12624">
    <property type="entry name" value="VPS13_N"/>
    <property type="match status" value="1"/>
</dbReference>
<sequence>MFEAQLAYYLNRYLGTYVQGLDTKSLKISVFKGDVTLRNLKLKPEALADLNLPITVKAGLIGSLTLKVPWTNLGKSAVLVYIDRLYILAGPKTDPTKDEDGDYEAEALEREAKRQRVESAELASMRKKEDAKAGGGGMFKGLIDTIIGNLQLSISNVHIRYEDDVSYPGAPFAVGLTLEALSAHTVDESGKEAFVTQNPVNLLRKASELRRLALYFDVGTKMWQPEEDWQQLSPDAWDALFRPGIAAPQEDEGGGSEVESGQTASPEDGGLKIVPRSYVLKPIDGRLLYKRRGKDVRESEEQAIQEADITLQSISLHLSKGQYQSLQKLLETFSSYSARAPNRHLRPACRPDSPASARMWWQYAGAVARRQIRSQSFNWRQFERAIEYRKKYIAQYVKCLQEGSMGGDEAIAGMDAQLNEHTILTFRKLAHAKVELAKKREAAKAAAEARERKANQGWLSWAWGGSGAPAKKEGHEEEEDSDMRGELNAEEQEALEGLVSEQADALKDEKETPYSLRTQIFLSVQSASLVLDGPNKEQILRAGLEEMISSVQMFPSTLKLDLFVTAFGVLAPEGQLIRTGGHMHHSKSAVAMSDRSAVQQEEDPPAADKPKAMRLEYIQHPQDETSDAAVHFVLAPSYVTYNASTIQHVQEFFRTEEVMDFSALGAQAIAQVERAQRAARDQLVAAMNQRPKLSLKLDLEGPKIAVPVPAADGQGRLTLVVDLGSIQLESDTNLISTLPQEEAALYECLRLSSKDISAYVVDGEFSFTGLEAAGASAIAEAKDGTSAVTEAITAAVRDSGGKALGGRAVIIPLLERCRTETTVQIARMPHPTLPSLRAQLSVPRLRFFISAARVRRVLRVLRSALPEPSDASKAKNAVQHKAQEVQQWRADCEHSGTLRVLEWGGVTRTTAQWPKKWAAVRRGSLYLLDSEDSDAAPTVHNIWSSNRRIARVPQAVCGGVKNVLAVCNQDTQISKAAQQRDSLLLRFKTDEDADVWVKALHRTQQIMRELAGSDPTTVLDTDFDLSASEMDQSESASQATGQGEGSSAQKQGPGFSLRVAADLGEFSLFVSGRPADTWWPDEVGAPEGSSSDETTYASPPAALPTNLTNTREVVNADNERSLIVIRASGGSTDLSMGDGHFSTSLAVDAFEIEDLLVGPRCPRHAYLARSFVVTRVVDNEGDEFFDAGQEPSSPSFTARAPAQAGSAHSEELSFADASSSVSSRAGSFKDAPGPSELWEVSSTGGKAAETAPAKKDSAWILDFDSWAQGSSGYAGVDSEMRMRLKTLYFFANRPTIGALIALGSDFGAAFSSGKPKTAMVPAESADTPFAEAAGVQKQQSQAPSEAPEEADMSADLDTETASTLAPSTTFKSELGDSDSGNLVLEGGRDRVVFRLLMEVERLEATFNYESAAAPPLLLAAIEDVRFNVTVNPGTLVINASLGNMRAQDCVLPEGHPYRNVLDLRHGASTSLIELEFASHTGQDSDTDSTVPAGLPFYTLKAQLRELELVFLNRFLQEILRYISLLLAMQPLPLERPDFADDAAITPAEQKAGKPADKKRDQAGAGFLLLLDVEMDAPVITMPRSSDSQDFLEVDLGELKMTNRINWLFGTSPKDKKAVLLEEDTLVLSGLRAVVSAEGEHGENMIREDEAGFTVMLRRPVRDLRRQLPNIEVGISIPSIKATVSDREYRLITSVAGQNFGEDLRLPDAALQLEEVYRPEAFEDATEAERAGSGQTEQPSQALSSVSEATEEPTTQKMPSQPLRSRKQDRTTLRVVVNMGKSELDMLRTSNAATGALAPLARFTIQDLWVAFRSTESGAMHLSLSVPRVEGADLRPWVPQEHSLVISSARSHAASSTDAAKPGRGSSNVLDWDSASFLTLDMHTAAQMSVIKLQVRLQRPTISAEMSFLLAVMKFYIPDFAIASVTPIPFQTQDVLLSGAEYRATKDLWLSPQSRLLADSPEGADFVYDGQGHRLILPEGLHEGEALPLIIIGGGKSLQLKGVKLVHAASLPACIQLGSGAQLVCRDEDRVVRILGEDPEAGEDAAMSPSKRWTGAGQPIAGRSPSSARSRSLNKALSRNSRGFSTVSKRTGSGRLAKSGSLDGALKPKQMHLELELVAIGVGLQFVELEEGRKEKEALQTGKSQADLASLQSGGQPKTVRMLAAHLDLGVRYKMAGPQQRASAELRGLRIETRVTLGNQKGGEHLGSQVQGMVLEPCKVAVRMDMGGAAGDIQLTLSDLRMNLSPDVLELALSLQSSVLEPLVQPPPDRPLARTTTFMQVWSNHPQAVGPAGAILETNLLGFERGLTFWRPRPPIGYAALGDCVTTGTMQPTYQVVAVAVNSGLVTFPVSYSIAYKTSGLTIWMPKAPEGYTALGCVANPGDDPPALTEVACIATGIGVEAPLGSCMVLKEERSWRPSLGDGGHLTEKPHANVWCVENAGATFLVCSPESGSPDGPFLDLRSPLGVTPAALKASGQAALSQAPESSPGEKPKRGAQPGAKPSRELTIKGGPSTPAAKKAAESLAERPVTQRCYQEFQRSRAQLMRSATRRRAQSTAVDFRRVWWDKDRRAPSKTGMSIWRPLPPPGYVILGDCLQPGYDPPQSVVVLLDSELAEMEHTATPSVRMPRGFELVWKDEGDRADRCLSIWRPVPFPGYVAIGYVASRGESPPAKQSIRCVNARAATTVDLRATRPAVKLPQTSRRSGFNAWIGDNRLCTFVLSGPGQPPRQSELQRLRALDAREPRPGEGPIEVPKGGMNIVLKTGASSLLLRDALRRPLAEIELGEVDASLRKVDGNVTRAYIGVHTSAWSYNSLIQAWEPILEPWNLIMKADMNTGAMASHGVEPGAHISIKSTSELMRVTLAYAAAQSMFRALRQWRDLHTVGADEAYRRQLAAADAASVHTHVTNTLGVAAEMQLDFGDHIKTAELPPGETTPVLQPLPRPPQRHSQRLAVPISAQPPTLLMAHIEGVQGLAASLTGQLQEQGSAPEVYLSLSLQGDDLGSITAAADSWGARTRAVALPSSQEQRPSEASVAPASMPQGSSAAGAQQPPDSCPAELQDQGNLHLQPSSAASRNLDVRWNERLVLEVPPDAEEDEVAIEIELWDCAAEGGSGRRLAHASIALDLSDFEAFKAQSASIELTDRDQKMATVALQWALLPQHQADRSRTTDAWNAGPSTAGQRALRIGGAEDWAPVYSSAQTIAASSSQTLKKGSQNQDDVSASVIPVRLRGGVVAVESSFRGGMKHEVLRSLCQVANDTQLRLEVALVDAQRRPSARSLSSQTSGPRRSDSLKQEGAIEEEIFENERYLPIRGWGSRGGLLPTERRRYSTRDGSQSFNDFPTLHLPNGWEWEGPWEADEWAYAPDWSVMSYPPSASSRSRNLVDFVRRKRWVRRRRRQQTSPAKASEPLGRDLAVQRSVRSLAEAASAAQVEEQRQVLGVVEPGASLPVPQGWRSSGKQLVVRPVLEGFPDAHLWSIGATEGTQSIRLDTLDEGHTRLLACTPASPSRPDTGDASSAAARAKAARQSGEGGAAELASGSAWFSATIEAESLPRTSRSESITDWRIVIAAPLVLDNQLPHKGSFLIWERPKDGDNLILRQSGALASGERQHIYAADMRREVSLQFYPDGFEWLDNDPVPLSLGYSSHAAGVEGQQHLPDSFQVARATGSEAPQSVYVNRELDLDVWQLADKKLDPGAAVALGAPLLVRMFVPLWVVNATPLPVAAWVVPIQAPPPPSDREQGQSEGLMDAGESIRLKTLETESVQSSQGASRRSMPEGGRHVLAGSVSMVAYPMQQMAAFRRTEKRQSYGLRIKVGESGWTPPLPLESNANTEAPEDFNTKPVLIRARVPEWGTVHEITGRLELVGHGFERTLALRLEPYLVISNQTGIPLQLMQPRRGAVQQSFAGVAPSQATRDGLPRAGVPPAGRQSFGHGPPPQGLRSAISAQDADHTSTLDLPTGGAGIPLHWSLQADTRNVCLRFAPDSPGDAGPQWSHPLELEKSLSSTARYISLPVRPAAATPGTQAEAPLMDLGQEESAAASPGSSIGPKKRGSYLRDLTTLQTAAAPPWELHGLQARVGRRIKHYARKHEAGGLIEEIEVVVLRFRTELRAPGCMHVVLEAVSPRAPYLLENRSDQGLRYRQVGIADLPYLPLPPYSAAGFAWQRDASSGGIPSVELGASKRDAQAAVCCMLDPEMQPGAEDSSASAQKAAANQTLALSAGTELQMSVADREQEVMSAAGLASISGSGTVGHGVMERVLRIAPGSRTSRAMVPGGAAGLAAEQGGRNALYVRVDIGSLEVSIVDQRPEELIAAAALGVQVQYAAGLGPSGSASSLRASVESVQIDDDIPGTRFPVMLCPLAGENGGDGEAGGSAQPLVQITLVKQGGGARGQVYYPFISFRIARTLQFAVAEGLVWRAVEVYQHLDLGALSAPSEGQQVAAAADTPVQIALVTLTDLALAVSFRGDPFSRPRWASRMGALSWGLDLANFEGVPVRLHGFEMENVSMLWSAFVAQIFRQVRGQLIGVALSFLRNFGIFSGASGVLGALSRGVAAIGTDQAAQEERAAARQQREIGNVKEGLMEGGDALAQGFYRGFTGLVSKPLQGAKTGVGGFVKGLGQGLVGAAAQPVSGALDFMSSAFEGIDASSNTILGRLSNRPRAVKRRRLPRAIGGDRKLLPFVRSDGSDRMARIEAVGQVLMWKAVEAAPGLQRLGRRSRRPARAASDAYEEHLLLPDERVALMTNQRLMLIHAPGFAQVHAAAEEGVQIGNGDDIPAGQIRWSVEWQDLLAMELRATHRELPHPDRVIVHRKGVPGSEEEEHLARELRCFPNTAQAEELIVVASKVRSKYYREPQRESAMWARKHTPDLAAPLPGLGQQTLPATMPSIDFRLVWHTGRMADKGEIISVWRVVSPPGYGSLGDVVSLGLDPPTAPVTVYRNDADERKEGRPNTAHPTHFHLVFRENGRSPVTMWEPVAPAGYRALGTLVEGAPQMPDAAEVLCVREQLLQPTGYFDSAIWRWDPPGLQGGLNLQRVHQWDPQTWHCTIWPVDNAGSTFIAERGTRRPPASAALNPTIE</sequence>
<organism evidence="5 6">
    <name type="scientific">Coccomyxa viridis</name>
    <dbReference type="NCBI Taxonomy" id="1274662"/>
    <lineage>
        <taxon>Eukaryota</taxon>
        <taxon>Viridiplantae</taxon>
        <taxon>Chlorophyta</taxon>
        <taxon>core chlorophytes</taxon>
        <taxon>Trebouxiophyceae</taxon>
        <taxon>Trebouxiophyceae incertae sedis</taxon>
        <taxon>Coccomyxaceae</taxon>
        <taxon>Coccomyxa</taxon>
    </lineage>
</organism>
<feature type="region of interest" description="Disordered" evidence="3">
    <location>
        <begin position="1028"/>
        <end position="1052"/>
    </location>
</feature>
<feature type="region of interest" description="Disordered" evidence="3">
    <location>
        <begin position="3272"/>
        <end position="3293"/>
    </location>
</feature>
<feature type="compositionally biased region" description="Low complexity" evidence="3">
    <location>
        <begin position="3512"/>
        <end position="3528"/>
    </location>
</feature>
<feature type="compositionally biased region" description="Polar residues" evidence="3">
    <location>
        <begin position="1029"/>
        <end position="1050"/>
    </location>
</feature>
<feature type="region of interest" description="Disordered" evidence="3">
    <location>
        <begin position="3900"/>
        <end position="3955"/>
    </location>
</feature>
<feature type="region of interest" description="Disordered" evidence="3">
    <location>
        <begin position="460"/>
        <end position="486"/>
    </location>
</feature>
<feature type="compositionally biased region" description="Polar residues" evidence="3">
    <location>
        <begin position="2072"/>
        <end position="2090"/>
    </location>
</feature>
<keyword evidence="6" id="KW-1185">Reference proteome</keyword>
<dbReference type="PROSITE" id="PS50003">
    <property type="entry name" value="PH_DOMAIN"/>
    <property type="match status" value="1"/>
</dbReference>
<dbReference type="Pfam" id="PF06101">
    <property type="entry name" value="Vps62"/>
    <property type="match status" value="2"/>
</dbReference>
<keyword evidence="2" id="KW-0813">Transport</keyword>
<dbReference type="Proteomes" id="UP001314263">
    <property type="component" value="Unassembled WGS sequence"/>
</dbReference>
<feature type="compositionally biased region" description="Polar residues" evidence="3">
    <location>
        <begin position="3758"/>
        <end position="3768"/>
    </location>
</feature>
<feature type="region of interest" description="Disordered" evidence="3">
    <location>
        <begin position="3755"/>
        <end position="3775"/>
    </location>
</feature>
<feature type="region of interest" description="Disordered" evidence="3">
    <location>
        <begin position="248"/>
        <end position="270"/>
    </location>
</feature>
<feature type="compositionally biased region" description="Polar residues" evidence="3">
    <location>
        <begin position="1732"/>
        <end position="1762"/>
    </location>
</feature>
<dbReference type="InterPro" id="IPR026847">
    <property type="entry name" value="VPS13"/>
</dbReference>
<dbReference type="SMART" id="SM00693">
    <property type="entry name" value="DysFN"/>
    <property type="match status" value="1"/>
</dbReference>
<feature type="compositionally biased region" description="Polar residues" evidence="3">
    <location>
        <begin position="1359"/>
        <end position="1371"/>
    </location>
</feature>
<accession>A0AAV1IAH1</accession>
<protein>
    <recommendedName>
        <fullName evidence="4">PH domain-containing protein</fullName>
    </recommendedName>
</protein>
<feature type="region of interest" description="Disordered" evidence="3">
    <location>
        <begin position="590"/>
        <end position="609"/>
    </location>
</feature>
<dbReference type="InterPro" id="IPR006614">
    <property type="entry name" value="Peroxin/Ferlin"/>
</dbReference>
<comment type="caution">
    <text evidence="5">The sequence shown here is derived from an EMBL/GenBank/DDBJ whole genome shotgun (WGS) entry which is preliminary data.</text>
</comment>
<dbReference type="GO" id="GO:0016020">
    <property type="term" value="C:membrane"/>
    <property type="evidence" value="ECO:0007669"/>
    <property type="project" value="InterPro"/>
</dbReference>
<feature type="region of interest" description="Disordered" evidence="3">
    <location>
        <begin position="1722"/>
        <end position="1771"/>
    </location>
</feature>
<evidence type="ECO:0000313" key="5">
    <source>
        <dbReference type="EMBL" id="CAK0783682.1"/>
    </source>
</evidence>
<name>A0AAV1IAH1_9CHLO</name>
<feature type="compositionally biased region" description="Polar residues" evidence="3">
    <location>
        <begin position="3275"/>
        <end position="3284"/>
    </location>
</feature>
<feature type="region of interest" description="Disordered" evidence="3">
    <location>
        <begin position="2923"/>
        <end position="2947"/>
    </location>
</feature>
<feature type="region of interest" description="Disordered" evidence="3">
    <location>
        <begin position="3498"/>
        <end position="3528"/>
    </location>
</feature>
<dbReference type="EMBL" id="CAUYUE010000009">
    <property type="protein sequence ID" value="CAK0783682.1"/>
    <property type="molecule type" value="Genomic_DNA"/>
</dbReference>